<dbReference type="InterPro" id="IPR025161">
    <property type="entry name" value="IS402-like_dom"/>
</dbReference>
<evidence type="ECO:0000259" key="1">
    <source>
        <dbReference type="Pfam" id="PF13340"/>
    </source>
</evidence>
<proteinExistence type="predicted"/>
<feature type="domain" description="Insertion element IS402-like" evidence="1">
    <location>
        <begin position="31"/>
        <end position="82"/>
    </location>
</feature>
<protein>
    <submittedName>
        <fullName evidence="2">Putative transposase of IS4/5 family</fullName>
    </submittedName>
</protein>
<dbReference type="AlphaFoldDB" id="A0A1I7H212"/>
<dbReference type="PANTHER" id="PTHR46637">
    <property type="entry name" value="TIS1421-TRANSPOSASE PROTEIN A"/>
    <property type="match status" value="1"/>
</dbReference>
<dbReference type="EMBL" id="FPBZ01000006">
    <property type="protein sequence ID" value="SFU54737.1"/>
    <property type="molecule type" value="Genomic_DNA"/>
</dbReference>
<sequence>MGEVRHEGSVLPVRNTVQPYKALFSLVPRGAPVDDPRVISGIIYVIRNGLQWKDAPREYGPHKTLYNRFVRWSRLGVFNYIFAELAGKEEKAGQLISTPPI</sequence>
<evidence type="ECO:0000313" key="3">
    <source>
        <dbReference type="Proteomes" id="UP000182649"/>
    </source>
</evidence>
<reference evidence="2 3" key="1">
    <citation type="submission" date="2016-10" db="EMBL/GenBank/DDBJ databases">
        <authorList>
            <person name="de Groot N.N."/>
        </authorList>
    </citation>
    <scope>NUCLEOTIDE SEQUENCE [LARGE SCALE GENOMIC DNA]</scope>
    <source>
        <strain evidence="2 3">Nl14</strain>
    </source>
</reference>
<dbReference type="Proteomes" id="UP000182649">
    <property type="component" value="Unassembled WGS sequence"/>
</dbReference>
<organism evidence="2 3">
    <name type="scientific">Nitrosospira multiformis</name>
    <dbReference type="NCBI Taxonomy" id="1231"/>
    <lineage>
        <taxon>Bacteria</taxon>
        <taxon>Pseudomonadati</taxon>
        <taxon>Pseudomonadota</taxon>
        <taxon>Betaproteobacteria</taxon>
        <taxon>Nitrosomonadales</taxon>
        <taxon>Nitrosomonadaceae</taxon>
        <taxon>Nitrosospira</taxon>
    </lineage>
</organism>
<dbReference type="Pfam" id="PF13340">
    <property type="entry name" value="DUF4096"/>
    <property type="match status" value="1"/>
</dbReference>
<name>A0A1I7H212_9PROT</name>
<evidence type="ECO:0000313" key="2">
    <source>
        <dbReference type="EMBL" id="SFU54737.1"/>
    </source>
</evidence>
<accession>A0A1I7H212</accession>
<dbReference type="PANTHER" id="PTHR46637:SF1">
    <property type="entry name" value="BLL5188 PROTEIN"/>
    <property type="match status" value="1"/>
</dbReference>
<dbReference type="InterPro" id="IPR052909">
    <property type="entry name" value="Transposase_6_like"/>
</dbReference>
<gene>
    <name evidence="2" type="ORF">SAMN05216417_106209</name>
</gene>